<accession>A0A1C4YEJ2</accession>
<proteinExistence type="predicted"/>
<keyword evidence="3" id="KW-1185">Reference proteome</keyword>
<evidence type="ECO:0000313" key="3">
    <source>
        <dbReference type="Proteomes" id="UP000032254"/>
    </source>
</evidence>
<dbReference type="OrthoDB" id="9797162at2"/>
<sequence length="373" mass="42567">MTGEYGLKRHFNGDAARLIGGKIREVHPEFDVEDYAVEVERRIPGKELKDRVLVLAEGLRSRLPQDYPESVRILVSILGDELAEGEGMFNVSWYLMPVARFVEEYGLDHPEVSLDALVEITKRHTAEYAIRPYIEQHYDLTMKRMADWARDPSHNVRRMASEGTRPRLPWARTLTMFVKDPQPVLEILEPLRSDPSEYVRKSVANNLNDISKDAPDVALATALRWQQESPTPETAWIVRHALRTLVKKGNQEALAIVGVTGGEHIRVPSMRLSPRSLTLGESTLIRLDVENTDSRRHTVAVDYVVHHVRKNGQSIPKVFKLTTLELAPGERRTVEKSHPVREVSTRRYYPGEHLVDIQVNGQVLATDRFDLRL</sequence>
<evidence type="ECO:0000313" key="1">
    <source>
        <dbReference type="EMBL" id="KIR66564.1"/>
    </source>
</evidence>
<dbReference type="AlphaFoldDB" id="A0A0D0X6R7"/>
<protein>
    <submittedName>
        <fullName evidence="2">3-methyladenine DNA glycosylase AlkC</fullName>
    </submittedName>
    <submittedName>
        <fullName evidence="1">DNA alkylation repair protein</fullName>
    </submittedName>
</protein>
<dbReference type="EMBL" id="FMCW01000043">
    <property type="protein sequence ID" value="SCF19135.1"/>
    <property type="molecule type" value="Genomic_DNA"/>
</dbReference>
<evidence type="ECO:0000313" key="4">
    <source>
        <dbReference type="Proteomes" id="UP000199375"/>
    </source>
</evidence>
<dbReference type="Proteomes" id="UP000199375">
    <property type="component" value="Unassembled WGS sequence"/>
</dbReference>
<dbReference type="Gene3D" id="1.25.40.290">
    <property type="entry name" value="ARM repeat domains"/>
    <property type="match status" value="1"/>
</dbReference>
<evidence type="ECO:0000313" key="2">
    <source>
        <dbReference type="EMBL" id="SCF19135.1"/>
    </source>
</evidence>
<dbReference type="EMBL" id="JXSX01000001">
    <property type="protein sequence ID" value="KIR66564.1"/>
    <property type="molecule type" value="Genomic_DNA"/>
</dbReference>
<accession>A0A0D0X6R7</accession>
<gene>
    <name evidence="2" type="ORF">GA0070558_1432</name>
    <name evidence="1" type="ORF">TK50_16250</name>
</gene>
<dbReference type="RefSeq" id="WP_043963496.1">
    <property type="nucleotide sequence ID" value="NZ_CBDRIS010000044.1"/>
</dbReference>
<dbReference type="Proteomes" id="UP000032254">
    <property type="component" value="Unassembled WGS sequence"/>
</dbReference>
<reference evidence="2 4" key="2">
    <citation type="submission" date="2016-06" db="EMBL/GenBank/DDBJ databases">
        <authorList>
            <person name="Kjaerup R.B."/>
            <person name="Dalgaard T.S."/>
            <person name="Juul-Madsen H.R."/>
        </authorList>
    </citation>
    <scope>NUCLEOTIDE SEQUENCE [LARGE SCALE GENOMIC DNA]</scope>
    <source>
        <strain evidence="2 4">DSM 45626</strain>
    </source>
</reference>
<dbReference type="SUPFAM" id="SSF48371">
    <property type="entry name" value="ARM repeat"/>
    <property type="match status" value="1"/>
</dbReference>
<reference evidence="1 3" key="1">
    <citation type="submission" date="2015-01" db="EMBL/GenBank/DDBJ databases">
        <title>Sequencing and annotation of Micromonospora carbonacea strain JXNU-1 genome.</title>
        <authorList>
            <person name="Long Z."/>
            <person name="Huang Y."/>
            <person name="Jiang Y."/>
        </authorList>
    </citation>
    <scope>NUCLEOTIDE SEQUENCE [LARGE SCALE GENOMIC DNA]</scope>
    <source>
        <strain evidence="1 3">JXNU-1</strain>
    </source>
</reference>
<name>A0A0D0X6R7_9ACTN</name>
<dbReference type="InterPro" id="IPR016024">
    <property type="entry name" value="ARM-type_fold"/>
</dbReference>
<dbReference type="InterPro" id="IPR014825">
    <property type="entry name" value="DNA_alkylation"/>
</dbReference>
<dbReference type="PATRIC" id="fig|47853.6.peg.3431"/>
<dbReference type="Pfam" id="PF08713">
    <property type="entry name" value="DNA_alkylation"/>
    <property type="match status" value="1"/>
</dbReference>
<dbReference type="GeneID" id="301305641"/>
<organism evidence="1 3">
    <name type="scientific">Micromonospora haikouensis</name>
    <dbReference type="NCBI Taxonomy" id="686309"/>
    <lineage>
        <taxon>Bacteria</taxon>
        <taxon>Bacillati</taxon>
        <taxon>Actinomycetota</taxon>
        <taxon>Actinomycetes</taxon>
        <taxon>Micromonosporales</taxon>
        <taxon>Micromonosporaceae</taxon>
        <taxon>Micromonospora</taxon>
    </lineage>
</organism>